<dbReference type="SUPFAM" id="SSF103473">
    <property type="entry name" value="MFS general substrate transporter"/>
    <property type="match status" value="1"/>
</dbReference>
<feature type="transmembrane region" description="Helical" evidence="6">
    <location>
        <begin position="301"/>
        <end position="332"/>
    </location>
</feature>
<feature type="transmembrane region" description="Helical" evidence="6">
    <location>
        <begin position="117"/>
        <end position="135"/>
    </location>
</feature>
<feature type="compositionally biased region" description="Polar residues" evidence="5">
    <location>
        <begin position="39"/>
        <end position="55"/>
    </location>
</feature>
<feature type="transmembrane region" description="Helical" evidence="6">
    <location>
        <begin position="386"/>
        <end position="408"/>
    </location>
</feature>
<dbReference type="Proteomes" id="UP000800235">
    <property type="component" value="Unassembled WGS sequence"/>
</dbReference>
<name>A0A9P4NW12_9PEZI</name>
<dbReference type="PANTHER" id="PTHR23501:SF43">
    <property type="entry name" value="MULTIDRUG TRANSPORTER, PUTATIVE (AFU_ORTHOLOGUE AFUA_6G03040)-RELATED"/>
    <property type="match status" value="1"/>
</dbReference>
<evidence type="ECO:0000256" key="4">
    <source>
        <dbReference type="ARBA" id="ARBA00023136"/>
    </source>
</evidence>
<feature type="domain" description="Major facilitator superfamily (MFS) profile" evidence="7">
    <location>
        <begin position="82"/>
        <end position="579"/>
    </location>
</feature>
<feature type="transmembrane region" description="Helical" evidence="6">
    <location>
        <begin position="556"/>
        <end position="573"/>
    </location>
</feature>
<sequence>MSQTVTEVISTEIPVEGSSKRLSINELQSSSQIPHSSSGKGNTTEPLISTPSSLNSTLHGTKLSRALFVYKSTLQLLRSTSNNSRLIFRLLLSVIETTITATALVSIGNYFQDPIKATWVVVGYLLAYMGFAVIFARLSDGIGRRDALILSWLLFGGFSLGAGLAQTLNQLIGFRIMQGIGGSGLYTMTFVVGPTITPVKFIGLFSSLIGITYAIGSTIGPILGGVITQKSTWRWMYLFNAPCTVVRILLCICFLATEPKAQRERKVSIAGLKSIDYAGAMILLAASALLVFALQEAGSAAYAWSSSTIIAILAISAASWFGFFGWISYLTYGERRIQRPIIPMSVMLNRPTGPAILVVLLSGFTFFIAVINLPQRFQIVYGDSPILAGVHLLPLLCSVAVGSAFGAGVSSKKNITSYTSIVAFSFIIVGCGLFSTISNSRSFDRAIYGYEVILGFGNGLTFSSITMMVSLANTPENNAAAQGVVSQTRVLGDSIGLSIATIVFNADLSKGLSSQLSTSELQSFHRSLSTISSLDPGQRAAVIQVYAESFNKQVRICTYVAIFGLLAAIATWQKHPVSIEVMRQRQVSEDRVPQSQNAKPETVDRAE</sequence>
<feature type="transmembrane region" description="Helical" evidence="6">
    <location>
        <begin position="235"/>
        <end position="256"/>
    </location>
</feature>
<dbReference type="EMBL" id="MU007021">
    <property type="protein sequence ID" value="KAF2433345.1"/>
    <property type="molecule type" value="Genomic_DNA"/>
</dbReference>
<dbReference type="Gene3D" id="1.20.1720.10">
    <property type="entry name" value="Multidrug resistance protein D"/>
    <property type="match status" value="1"/>
</dbReference>
<evidence type="ECO:0000313" key="9">
    <source>
        <dbReference type="Proteomes" id="UP000800235"/>
    </source>
</evidence>
<evidence type="ECO:0000256" key="3">
    <source>
        <dbReference type="ARBA" id="ARBA00022989"/>
    </source>
</evidence>
<dbReference type="GO" id="GO:0022857">
    <property type="term" value="F:transmembrane transporter activity"/>
    <property type="evidence" value="ECO:0007669"/>
    <property type="project" value="InterPro"/>
</dbReference>
<evidence type="ECO:0000256" key="2">
    <source>
        <dbReference type="ARBA" id="ARBA00022692"/>
    </source>
</evidence>
<feature type="region of interest" description="Disordered" evidence="5">
    <location>
        <begin position="29"/>
        <end position="55"/>
    </location>
</feature>
<dbReference type="GO" id="GO:0005886">
    <property type="term" value="C:plasma membrane"/>
    <property type="evidence" value="ECO:0007669"/>
    <property type="project" value="TreeGrafter"/>
</dbReference>
<dbReference type="Pfam" id="PF07690">
    <property type="entry name" value="MFS_1"/>
    <property type="match status" value="1"/>
</dbReference>
<keyword evidence="9" id="KW-1185">Reference proteome</keyword>
<feature type="transmembrane region" description="Helical" evidence="6">
    <location>
        <begin position="447"/>
        <end position="469"/>
    </location>
</feature>
<keyword evidence="3 6" id="KW-1133">Transmembrane helix</keyword>
<organism evidence="8 9">
    <name type="scientific">Tothia fuscella</name>
    <dbReference type="NCBI Taxonomy" id="1048955"/>
    <lineage>
        <taxon>Eukaryota</taxon>
        <taxon>Fungi</taxon>
        <taxon>Dikarya</taxon>
        <taxon>Ascomycota</taxon>
        <taxon>Pezizomycotina</taxon>
        <taxon>Dothideomycetes</taxon>
        <taxon>Pleosporomycetidae</taxon>
        <taxon>Venturiales</taxon>
        <taxon>Cylindrosympodiaceae</taxon>
        <taxon>Tothia</taxon>
    </lineage>
</organism>
<gene>
    <name evidence="8" type="ORF">EJ08DRAFT_629111</name>
</gene>
<proteinExistence type="predicted"/>
<dbReference type="PROSITE" id="PS50850">
    <property type="entry name" value="MFS"/>
    <property type="match status" value="1"/>
</dbReference>
<evidence type="ECO:0000259" key="7">
    <source>
        <dbReference type="PROSITE" id="PS50850"/>
    </source>
</evidence>
<evidence type="ECO:0000256" key="5">
    <source>
        <dbReference type="SAM" id="MobiDB-lite"/>
    </source>
</evidence>
<evidence type="ECO:0000313" key="8">
    <source>
        <dbReference type="EMBL" id="KAF2433345.1"/>
    </source>
</evidence>
<dbReference type="AlphaFoldDB" id="A0A9P4NW12"/>
<feature type="region of interest" description="Disordered" evidence="5">
    <location>
        <begin position="585"/>
        <end position="607"/>
    </location>
</feature>
<keyword evidence="4 6" id="KW-0472">Membrane</keyword>
<dbReference type="PANTHER" id="PTHR23501">
    <property type="entry name" value="MAJOR FACILITATOR SUPERFAMILY"/>
    <property type="match status" value="1"/>
</dbReference>
<feature type="compositionally biased region" description="Low complexity" evidence="5">
    <location>
        <begin position="29"/>
        <end position="38"/>
    </location>
</feature>
<dbReference type="OrthoDB" id="440553at2759"/>
<feature type="transmembrane region" description="Helical" evidence="6">
    <location>
        <begin position="147"/>
        <end position="166"/>
    </location>
</feature>
<dbReference type="InterPro" id="IPR020846">
    <property type="entry name" value="MFS_dom"/>
</dbReference>
<comment type="subcellular location">
    <subcellularLocation>
        <location evidence="1">Membrane</location>
        <topology evidence="1">Multi-pass membrane protein</topology>
    </subcellularLocation>
</comment>
<reference evidence="8" key="1">
    <citation type="journal article" date="2020" name="Stud. Mycol.">
        <title>101 Dothideomycetes genomes: a test case for predicting lifestyles and emergence of pathogens.</title>
        <authorList>
            <person name="Haridas S."/>
            <person name="Albert R."/>
            <person name="Binder M."/>
            <person name="Bloem J."/>
            <person name="Labutti K."/>
            <person name="Salamov A."/>
            <person name="Andreopoulos B."/>
            <person name="Baker S."/>
            <person name="Barry K."/>
            <person name="Bills G."/>
            <person name="Bluhm B."/>
            <person name="Cannon C."/>
            <person name="Castanera R."/>
            <person name="Culley D."/>
            <person name="Daum C."/>
            <person name="Ezra D."/>
            <person name="Gonzalez J."/>
            <person name="Henrissat B."/>
            <person name="Kuo A."/>
            <person name="Liang C."/>
            <person name="Lipzen A."/>
            <person name="Lutzoni F."/>
            <person name="Magnuson J."/>
            <person name="Mondo S."/>
            <person name="Nolan M."/>
            <person name="Ohm R."/>
            <person name="Pangilinan J."/>
            <person name="Park H.-J."/>
            <person name="Ramirez L."/>
            <person name="Alfaro M."/>
            <person name="Sun H."/>
            <person name="Tritt A."/>
            <person name="Yoshinaga Y."/>
            <person name="Zwiers L.-H."/>
            <person name="Turgeon B."/>
            <person name="Goodwin S."/>
            <person name="Spatafora J."/>
            <person name="Crous P."/>
            <person name="Grigoriev I."/>
        </authorList>
    </citation>
    <scope>NUCLEOTIDE SEQUENCE</scope>
    <source>
        <strain evidence="8">CBS 130266</strain>
    </source>
</reference>
<protein>
    <submittedName>
        <fullName evidence="8">MFS multidrug transporter</fullName>
    </submittedName>
</protein>
<accession>A0A9P4NW12</accession>
<feature type="transmembrane region" description="Helical" evidence="6">
    <location>
        <begin position="277"/>
        <end position="295"/>
    </location>
</feature>
<feature type="transmembrane region" description="Helical" evidence="6">
    <location>
        <begin position="415"/>
        <end position="435"/>
    </location>
</feature>
<evidence type="ECO:0000256" key="6">
    <source>
        <dbReference type="SAM" id="Phobius"/>
    </source>
</evidence>
<evidence type="ECO:0000256" key="1">
    <source>
        <dbReference type="ARBA" id="ARBA00004141"/>
    </source>
</evidence>
<feature type="transmembrane region" description="Helical" evidence="6">
    <location>
        <begin position="353"/>
        <end position="374"/>
    </location>
</feature>
<feature type="transmembrane region" description="Helical" evidence="6">
    <location>
        <begin position="172"/>
        <end position="192"/>
    </location>
</feature>
<dbReference type="InterPro" id="IPR036259">
    <property type="entry name" value="MFS_trans_sf"/>
</dbReference>
<dbReference type="InterPro" id="IPR011701">
    <property type="entry name" value="MFS"/>
</dbReference>
<comment type="caution">
    <text evidence="8">The sequence shown here is derived from an EMBL/GenBank/DDBJ whole genome shotgun (WGS) entry which is preliminary data.</text>
</comment>
<feature type="transmembrane region" description="Helical" evidence="6">
    <location>
        <begin position="204"/>
        <end position="223"/>
    </location>
</feature>
<keyword evidence="2 6" id="KW-0812">Transmembrane</keyword>
<feature type="transmembrane region" description="Helical" evidence="6">
    <location>
        <begin position="86"/>
        <end position="111"/>
    </location>
</feature>
<dbReference type="Gene3D" id="1.20.1250.20">
    <property type="entry name" value="MFS general substrate transporter like domains"/>
    <property type="match status" value="1"/>
</dbReference>